<dbReference type="EMBL" id="JAMZFV010000004">
    <property type="protein sequence ID" value="MCP1109508.1"/>
    <property type="molecule type" value="Genomic_DNA"/>
</dbReference>
<evidence type="ECO:0000256" key="8">
    <source>
        <dbReference type="ARBA" id="ARBA00023163"/>
    </source>
</evidence>
<dbReference type="InterPro" id="IPR009057">
    <property type="entry name" value="Homeodomain-like_sf"/>
</dbReference>
<dbReference type="InterPro" id="IPR001789">
    <property type="entry name" value="Sig_transdc_resp-reg_receiver"/>
</dbReference>
<evidence type="ECO:0000256" key="2">
    <source>
        <dbReference type="ARBA" id="ARBA00018672"/>
    </source>
</evidence>
<keyword evidence="8" id="KW-0804">Transcription</keyword>
<dbReference type="Pfam" id="PF00072">
    <property type="entry name" value="Response_reg"/>
    <property type="match status" value="1"/>
</dbReference>
<dbReference type="PROSITE" id="PS50110">
    <property type="entry name" value="RESPONSE_REGULATORY"/>
    <property type="match status" value="1"/>
</dbReference>
<name>A0ABT1EFN4_9FIRM</name>
<dbReference type="SUPFAM" id="SSF52172">
    <property type="entry name" value="CheY-like"/>
    <property type="match status" value="1"/>
</dbReference>
<evidence type="ECO:0000256" key="5">
    <source>
        <dbReference type="ARBA" id="ARBA00023012"/>
    </source>
</evidence>
<dbReference type="PROSITE" id="PS01124">
    <property type="entry name" value="HTH_ARAC_FAMILY_2"/>
    <property type="match status" value="1"/>
</dbReference>
<dbReference type="SMART" id="SM00448">
    <property type="entry name" value="REC"/>
    <property type="match status" value="1"/>
</dbReference>
<dbReference type="Gene3D" id="3.40.50.2300">
    <property type="match status" value="1"/>
</dbReference>
<evidence type="ECO:0000256" key="1">
    <source>
        <dbReference type="ARBA" id="ARBA00004496"/>
    </source>
</evidence>
<dbReference type="Pfam" id="PF12833">
    <property type="entry name" value="HTH_18"/>
    <property type="match status" value="1"/>
</dbReference>
<protein>
    <recommendedName>
        <fullName evidence="2">Stage 0 sporulation protein A homolog</fullName>
    </recommendedName>
</protein>
<comment type="caution">
    <text evidence="13">The sequence shown here is derived from an EMBL/GenBank/DDBJ whole genome shotgun (WGS) entry which is preliminary data.</text>
</comment>
<feature type="domain" description="Response regulatory" evidence="12">
    <location>
        <begin position="3"/>
        <end position="120"/>
    </location>
</feature>
<evidence type="ECO:0000313" key="14">
    <source>
        <dbReference type="Proteomes" id="UP001523565"/>
    </source>
</evidence>
<feature type="domain" description="HTH araC/xylS-type" evidence="11">
    <location>
        <begin position="430"/>
        <end position="528"/>
    </location>
</feature>
<dbReference type="InterPro" id="IPR018060">
    <property type="entry name" value="HTH_AraC"/>
</dbReference>
<gene>
    <name evidence="13" type="ORF">NK118_04495</name>
</gene>
<dbReference type="InterPro" id="IPR011006">
    <property type="entry name" value="CheY-like_superfamily"/>
</dbReference>
<feature type="modified residue" description="4-aspartylphosphate" evidence="10">
    <location>
        <position position="55"/>
    </location>
</feature>
<keyword evidence="7" id="KW-0238">DNA-binding</keyword>
<evidence type="ECO:0000259" key="11">
    <source>
        <dbReference type="PROSITE" id="PS01124"/>
    </source>
</evidence>
<evidence type="ECO:0000259" key="12">
    <source>
        <dbReference type="PROSITE" id="PS50110"/>
    </source>
</evidence>
<dbReference type="PANTHER" id="PTHR42713:SF3">
    <property type="entry name" value="TRANSCRIPTIONAL REGULATORY PROTEIN HPTR"/>
    <property type="match status" value="1"/>
</dbReference>
<evidence type="ECO:0000256" key="10">
    <source>
        <dbReference type="PROSITE-ProRule" id="PRU00169"/>
    </source>
</evidence>
<evidence type="ECO:0000256" key="4">
    <source>
        <dbReference type="ARBA" id="ARBA00022553"/>
    </source>
</evidence>
<accession>A0ABT1EFN4</accession>
<comment type="function">
    <text evidence="9">May play the central regulatory role in sporulation. It may be an element of the effector pathway responsible for the activation of sporulation genes in response to nutritional stress. Spo0A may act in concert with spo0H (a sigma factor) to control the expression of some genes that are critical to the sporulation process.</text>
</comment>
<dbReference type="Gene3D" id="1.10.10.60">
    <property type="entry name" value="Homeodomain-like"/>
    <property type="match status" value="2"/>
</dbReference>
<keyword evidence="4 10" id="KW-0597">Phosphoprotein</keyword>
<evidence type="ECO:0000256" key="6">
    <source>
        <dbReference type="ARBA" id="ARBA00023015"/>
    </source>
</evidence>
<sequence>MLNVMIVDNEASIRKGLIHCIRWTSLDCEIVAQAEDGLDALEQIKTIKPDIIISDIRMPGMDGLELAETIHTNYPWIKMIILTGFPDFEYAKRAISYRVVDFVLKPTTVENLTRAIEKAKSHINEERLGRALKMELADKEEENQVLQRDLFLRDLLQGIERSHLHVINRMARLGLNLTGYYLLRLDIAPLFEDEDTISEWDEESMSMHLQQAQTILKECLTECTTYFLPYGNQTCYVVAEAHSSYPLTKQCLEAVSILNSMPQFILSIGISSYCDSPLLMNKVAEQAKQAAQFARYSPETPVISIEQLPAIPQHVMERVYSDLRHLKSAIENPNQERSQEILVSLFSYIRENKLPMDTVHTICLYIHQFSIGLLFTPGADGIMAKDRVSALKDIIENTSLDSLEENTFSFIEQILNQTVQTDAEAGQVVHAIKSYIAHNYSGDLSLDTLAGSVYLSPSYLSRLFKRETGENLSSYVQNLRVEEAKILLRTTTLKTYEVAERVGIPDPVYFSRIFKKITGTKPKDYRQN</sequence>
<organism evidence="13 14">
    <name type="scientific">Ohessyouella blattaphilus</name>
    <dbReference type="NCBI Taxonomy" id="2949333"/>
    <lineage>
        <taxon>Bacteria</taxon>
        <taxon>Bacillati</taxon>
        <taxon>Bacillota</taxon>
        <taxon>Clostridia</taxon>
        <taxon>Lachnospirales</taxon>
        <taxon>Lachnospiraceae</taxon>
        <taxon>Ohessyouella</taxon>
    </lineage>
</organism>
<reference evidence="13 14" key="1">
    <citation type="journal article" date="2022" name="Genome Biol. Evol.">
        <title>Host diet, physiology and behaviors set the stage for Lachnospiraceae cladogenesis.</title>
        <authorList>
            <person name="Vera-Ponce De Leon A."/>
            <person name="Schneider M."/>
            <person name="Jahnes B.C."/>
            <person name="Sadowski V."/>
            <person name="Camuy-Velez L.A."/>
            <person name="Duan J."/>
            <person name="Sabree Z.L."/>
        </authorList>
    </citation>
    <scope>NUCLEOTIDE SEQUENCE [LARGE SCALE GENOMIC DNA]</scope>
    <source>
        <strain evidence="13 14">PAL227</strain>
    </source>
</reference>
<dbReference type="SUPFAM" id="SSF46689">
    <property type="entry name" value="Homeodomain-like"/>
    <property type="match status" value="2"/>
</dbReference>
<keyword evidence="6" id="KW-0805">Transcription regulation</keyword>
<proteinExistence type="predicted"/>
<dbReference type="PANTHER" id="PTHR42713">
    <property type="entry name" value="HISTIDINE KINASE-RELATED"/>
    <property type="match status" value="1"/>
</dbReference>
<comment type="subcellular location">
    <subcellularLocation>
        <location evidence="1">Cytoplasm</location>
    </subcellularLocation>
</comment>
<evidence type="ECO:0000256" key="3">
    <source>
        <dbReference type="ARBA" id="ARBA00022490"/>
    </source>
</evidence>
<keyword evidence="3" id="KW-0963">Cytoplasm</keyword>
<evidence type="ECO:0000256" key="7">
    <source>
        <dbReference type="ARBA" id="ARBA00023125"/>
    </source>
</evidence>
<keyword evidence="14" id="KW-1185">Reference proteome</keyword>
<dbReference type="SMART" id="SM00342">
    <property type="entry name" value="HTH_ARAC"/>
    <property type="match status" value="1"/>
</dbReference>
<dbReference type="RefSeq" id="WP_262068415.1">
    <property type="nucleotide sequence ID" value="NZ_JAMXOC010000004.1"/>
</dbReference>
<evidence type="ECO:0000313" key="13">
    <source>
        <dbReference type="EMBL" id="MCP1109508.1"/>
    </source>
</evidence>
<dbReference type="CDD" id="cd17536">
    <property type="entry name" value="REC_YesN-like"/>
    <property type="match status" value="1"/>
</dbReference>
<evidence type="ECO:0000256" key="9">
    <source>
        <dbReference type="ARBA" id="ARBA00024867"/>
    </source>
</evidence>
<keyword evidence="5" id="KW-0902">Two-component regulatory system</keyword>
<dbReference type="Proteomes" id="UP001523565">
    <property type="component" value="Unassembled WGS sequence"/>
</dbReference>
<dbReference type="InterPro" id="IPR051552">
    <property type="entry name" value="HptR"/>
</dbReference>